<keyword evidence="5" id="KW-0808">Transferase</keyword>
<dbReference type="Gene3D" id="3.40.50.300">
    <property type="entry name" value="P-loop containing nucleotide triphosphate hydrolases"/>
    <property type="match status" value="1"/>
</dbReference>
<dbReference type="RefSeq" id="WP_108778338.1">
    <property type="nucleotide sequence ID" value="NZ_CP029186.1"/>
</dbReference>
<comment type="subcellular location">
    <subcellularLocation>
        <location evidence="5">Cytoplasm</location>
    </subcellularLocation>
</comment>
<dbReference type="Pfam" id="PF01121">
    <property type="entry name" value="CoaE"/>
    <property type="match status" value="1"/>
</dbReference>
<proteinExistence type="inferred from homology"/>
<dbReference type="GO" id="GO:0004140">
    <property type="term" value="F:dephospho-CoA kinase activity"/>
    <property type="evidence" value="ECO:0007669"/>
    <property type="project" value="UniProtKB-UniRule"/>
</dbReference>
<feature type="binding site" evidence="5">
    <location>
        <begin position="13"/>
        <end position="18"/>
    </location>
    <ligand>
        <name>ATP</name>
        <dbReference type="ChEBI" id="CHEBI:30616"/>
    </ligand>
</feature>
<dbReference type="KEGG" id="falb:HYN59_11190"/>
<comment type="function">
    <text evidence="5">Catalyzes the phosphorylation of the 3'-hydroxyl group of dephosphocoenzyme A to form coenzyme A.</text>
</comment>
<gene>
    <name evidence="5" type="primary">coaE</name>
    <name evidence="7" type="ORF">HYN59_11190</name>
</gene>
<dbReference type="CDD" id="cd02022">
    <property type="entry name" value="DPCK"/>
    <property type="match status" value="1"/>
</dbReference>
<comment type="pathway">
    <text evidence="5">Cofactor biosynthesis; coenzyme A biosynthesis; CoA from (R)-pantothenate: step 5/5.</text>
</comment>
<organism evidence="7 8">
    <name type="scientific">Flavobacterium album</name>
    <dbReference type="NCBI Taxonomy" id="2175091"/>
    <lineage>
        <taxon>Bacteria</taxon>
        <taxon>Pseudomonadati</taxon>
        <taxon>Bacteroidota</taxon>
        <taxon>Flavobacteriia</taxon>
        <taxon>Flavobacteriales</taxon>
        <taxon>Flavobacteriaceae</taxon>
        <taxon>Flavobacterium</taxon>
    </lineage>
</organism>
<dbReference type="PANTHER" id="PTHR10695">
    <property type="entry name" value="DEPHOSPHO-COA KINASE-RELATED"/>
    <property type="match status" value="1"/>
</dbReference>
<accession>A0A2S1QYZ2</accession>
<name>A0A2S1QYZ2_9FLAO</name>
<evidence type="ECO:0000313" key="8">
    <source>
        <dbReference type="Proteomes" id="UP000244929"/>
    </source>
</evidence>
<dbReference type="InterPro" id="IPR001977">
    <property type="entry name" value="Depp_CoAkinase"/>
</dbReference>
<dbReference type="OrthoDB" id="9812943at2"/>
<evidence type="ECO:0000256" key="1">
    <source>
        <dbReference type="ARBA" id="ARBA00009018"/>
    </source>
</evidence>
<dbReference type="NCBIfam" id="TIGR00152">
    <property type="entry name" value="dephospho-CoA kinase"/>
    <property type="match status" value="1"/>
</dbReference>
<dbReference type="HAMAP" id="MF_00376">
    <property type="entry name" value="Dephospho_CoA_kinase"/>
    <property type="match status" value="1"/>
</dbReference>
<evidence type="ECO:0000256" key="4">
    <source>
        <dbReference type="ARBA" id="ARBA00022993"/>
    </source>
</evidence>
<keyword evidence="4 5" id="KW-0173">Coenzyme A biosynthesis</keyword>
<dbReference type="AlphaFoldDB" id="A0A2S1QYZ2"/>
<keyword evidence="3 5" id="KW-0067">ATP-binding</keyword>
<keyword evidence="5" id="KW-0963">Cytoplasm</keyword>
<keyword evidence="5 7" id="KW-0418">Kinase</keyword>
<dbReference type="GO" id="GO:0005524">
    <property type="term" value="F:ATP binding"/>
    <property type="evidence" value="ECO:0007669"/>
    <property type="project" value="UniProtKB-UniRule"/>
</dbReference>
<dbReference type="PANTHER" id="PTHR10695:SF46">
    <property type="entry name" value="BIFUNCTIONAL COENZYME A SYNTHASE-RELATED"/>
    <property type="match status" value="1"/>
</dbReference>
<evidence type="ECO:0000313" key="7">
    <source>
        <dbReference type="EMBL" id="AWH85636.1"/>
    </source>
</evidence>
<dbReference type="EMBL" id="CP029186">
    <property type="protein sequence ID" value="AWH85636.1"/>
    <property type="molecule type" value="Genomic_DNA"/>
</dbReference>
<comment type="similarity">
    <text evidence="1 5">Belongs to the CoaE family.</text>
</comment>
<dbReference type="InterPro" id="IPR027417">
    <property type="entry name" value="P-loop_NTPase"/>
</dbReference>
<keyword evidence="2 5" id="KW-0547">Nucleotide-binding</keyword>
<reference evidence="7 8" key="1">
    <citation type="submission" date="2018-04" db="EMBL/GenBank/DDBJ databases">
        <title>Genome sequencing of Flavobacterium sp. HYN0059.</title>
        <authorList>
            <person name="Yi H."/>
            <person name="Baek C."/>
        </authorList>
    </citation>
    <scope>NUCLEOTIDE SEQUENCE [LARGE SCALE GENOMIC DNA]</scope>
    <source>
        <strain evidence="7 8">HYN0059</strain>
    </source>
</reference>
<evidence type="ECO:0000256" key="2">
    <source>
        <dbReference type="ARBA" id="ARBA00022741"/>
    </source>
</evidence>
<dbReference type="EC" id="2.7.1.24" evidence="5 6"/>
<dbReference type="GO" id="GO:0015937">
    <property type="term" value="P:coenzyme A biosynthetic process"/>
    <property type="evidence" value="ECO:0007669"/>
    <property type="project" value="UniProtKB-UniRule"/>
</dbReference>
<comment type="catalytic activity">
    <reaction evidence="5">
        <text>3'-dephospho-CoA + ATP = ADP + CoA + H(+)</text>
        <dbReference type="Rhea" id="RHEA:18245"/>
        <dbReference type="ChEBI" id="CHEBI:15378"/>
        <dbReference type="ChEBI" id="CHEBI:30616"/>
        <dbReference type="ChEBI" id="CHEBI:57287"/>
        <dbReference type="ChEBI" id="CHEBI:57328"/>
        <dbReference type="ChEBI" id="CHEBI:456216"/>
        <dbReference type="EC" id="2.7.1.24"/>
    </reaction>
</comment>
<dbReference type="PROSITE" id="PS51219">
    <property type="entry name" value="DPCK"/>
    <property type="match status" value="1"/>
</dbReference>
<dbReference type="SUPFAM" id="SSF52540">
    <property type="entry name" value="P-loop containing nucleoside triphosphate hydrolases"/>
    <property type="match status" value="1"/>
</dbReference>
<sequence length="197" mass="22059">MKTKIVGLTGGIGSGKTTIAQYFIAMGVPVYFADDEAKKILYAPDTVAEVTNAFGEEVLTNGVPDRQKIAAIVFNNPQKLEVLNGIIHPKVRQHFKDWVAAHDNEPLVIKETAILFESGSYKDCDATILVTAPKEVRIQRVMGRDNTTAEKVLERMANQWDDERKIPLSNYIIQNINSIKAEKEAQKVLEIIQKTEY</sequence>
<keyword evidence="8" id="KW-1185">Reference proteome</keyword>
<evidence type="ECO:0000256" key="5">
    <source>
        <dbReference type="HAMAP-Rule" id="MF_00376"/>
    </source>
</evidence>
<dbReference type="UniPathway" id="UPA00241">
    <property type="reaction ID" value="UER00356"/>
</dbReference>
<dbReference type="GO" id="GO:0005737">
    <property type="term" value="C:cytoplasm"/>
    <property type="evidence" value="ECO:0007669"/>
    <property type="project" value="UniProtKB-SubCell"/>
</dbReference>
<evidence type="ECO:0000256" key="6">
    <source>
        <dbReference type="NCBIfam" id="TIGR00152"/>
    </source>
</evidence>
<evidence type="ECO:0000256" key="3">
    <source>
        <dbReference type="ARBA" id="ARBA00022840"/>
    </source>
</evidence>
<dbReference type="Proteomes" id="UP000244929">
    <property type="component" value="Chromosome"/>
</dbReference>
<protein>
    <recommendedName>
        <fullName evidence="5 6">Dephospho-CoA kinase</fullName>
        <ecNumber evidence="5 6">2.7.1.24</ecNumber>
    </recommendedName>
    <alternativeName>
        <fullName evidence="5">Dephosphocoenzyme A kinase</fullName>
    </alternativeName>
</protein>